<dbReference type="Pfam" id="PF00293">
    <property type="entry name" value="NUDIX"/>
    <property type="match status" value="1"/>
</dbReference>
<keyword evidence="3" id="KW-0479">Metal-binding</keyword>
<dbReference type="InterPro" id="IPR015797">
    <property type="entry name" value="NUDIX_hydrolase-like_dom_sf"/>
</dbReference>
<keyword evidence="4" id="KW-0378">Hydrolase</keyword>
<evidence type="ECO:0000256" key="2">
    <source>
        <dbReference type="ARBA" id="ARBA00005582"/>
    </source>
</evidence>
<name>A0A183A7W5_9TREM</name>
<dbReference type="PROSITE" id="PS51462">
    <property type="entry name" value="NUDIX"/>
    <property type="match status" value="1"/>
</dbReference>
<gene>
    <name evidence="7" type="ORF">ECPE_LOCUS3050</name>
</gene>
<evidence type="ECO:0000313" key="8">
    <source>
        <dbReference type="Proteomes" id="UP000272942"/>
    </source>
</evidence>
<dbReference type="InterPro" id="IPR000086">
    <property type="entry name" value="NUDIX_hydrolase_dom"/>
</dbReference>
<proteinExistence type="inferred from homology"/>
<evidence type="ECO:0000313" key="9">
    <source>
        <dbReference type="WBParaSite" id="ECPE_0000305301-mRNA-1"/>
    </source>
</evidence>
<accession>A0A183A7W5</accession>
<dbReference type="SUPFAM" id="SSF55811">
    <property type="entry name" value="Nudix"/>
    <property type="match status" value="1"/>
</dbReference>
<evidence type="ECO:0000256" key="1">
    <source>
        <dbReference type="ARBA" id="ARBA00001946"/>
    </source>
</evidence>
<keyword evidence="5" id="KW-0460">Magnesium</keyword>
<dbReference type="GO" id="GO:0005737">
    <property type="term" value="C:cytoplasm"/>
    <property type="evidence" value="ECO:0007669"/>
    <property type="project" value="TreeGrafter"/>
</dbReference>
<dbReference type="AlphaFoldDB" id="A0A183A7W5"/>
<dbReference type="Proteomes" id="UP000272942">
    <property type="component" value="Unassembled WGS sequence"/>
</dbReference>
<dbReference type="PANTHER" id="PTHR43758:SF2">
    <property type="entry name" value="OXIDIZED PURINE NUCLEOSIDE TRIPHOSPHATE HYDROLASE"/>
    <property type="match status" value="1"/>
</dbReference>
<dbReference type="EMBL" id="UZAN01040055">
    <property type="protein sequence ID" value="VDP68274.1"/>
    <property type="molecule type" value="Genomic_DNA"/>
</dbReference>
<keyword evidence="8" id="KW-1185">Reference proteome</keyword>
<comment type="cofactor">
    <cofactor evidence="1">
        <name>Mg(2+)</name>
        <dbReference type="ChEBI" id="CHEBI:18420"/>
    </cofactor>
</comment>
<protein>
    <submittedName>
        <fullName evidence="9">Nudix hydrolase domain-containing protein</fullName>
    </submittedName>
</protein>
<feature type="domain" description="Nudix hydrolase" evidence="6">
    <location>
        <begin position="15"/>
        <end position="151"/>
    </location>
</feature>
<evidence type="ECO:0000256" key="4">
    <source>
        <dbReference type="ARBA" id="ARBA00022801"/>
    </source>
</evidence>
<dbReference type="GO" id="GO:0008413">
    <property type="term" value="F:8-oxo-7,8-dihydroguanosine triphosphate pyrophosphatase activity"/>
    <property type="evidence" value="ECO:0007669"/>
    <property type="project" value="TreeGrafter"/>
</dbReference>
<evidence type="ECO:0000256" key="5">
    <source>
        <dbReference type="ARBA" id="ARBA00022842"/>
    </source>
</evidence>
<evidence type="ECO:0000259" key="6">
    <source>
        <dbReference type="PROSITE" id="PS51462"/>
    </source>
</evidence>
<evidence type="ECO:0000313" key="7">
    <source>
        <dbReference type="EMBL" id="VDP68274.1"/>
    </source>
</evidence>
<dbReference type="GO" id="GO:0046872">
    <property type="term" value="F:metal ion binding"/>
    <property type="evidence" value="ECO:0007669"/>
    <property type="project" value="UniProtKB-KW"/>
</dbReference>
<reference evidence="7 8" key="2">
    <citation type="submission" date="2018-11" db="EMBL/GenBank/DDBJ databases">
        <authorList>
            <consortium name="Pathogen Informatics"/>
        </authorList>
    </citation>
    <scope>NUCLEOTIDE SEQUENCE [LARGE SCALE GENOMIC DNA]</scope>
    <source>
        <strain evidence="7 8">Egypt</strain>
    </source>
</reference>
<comment type="similarity">
    <text evidence="2">Belongs to the Nudix hydrolase family.</text>
</comment>
<dbReference type="GO" id="GO:0042262">
    <property type="term" value="P:DNA protection"/>
    <property type="evidence" value="ECO:0007669"/>
    <property type="project" value="TreeGrafter"/>
</dbReference>
<organism evidence="9">
    <name type="scientific">Echinostoma caproni</name>
    <dbReference type="NCBI Taxonomy" id="27848"/>
    <lineage>
        <taxon>Eukaryota</taxon>
        <taxon>Metazoa</taxon>
        <taxon>Spiralia</taxon>
        <taxon>Lophotrochozoa</taxon>
        <taxon>Platyhelminthes</taxon>
        <taxon>Trematoda</taxon>
        <taxon>Digenea</taxon>
        <taxon>Plagiorchiida</taxon>
        <taxon>Echinostomata</taxon>
        <taxon>Echinostomatoidea</taxon>
        <taxon>Echinostomatidae</taxon>
        <taxon>Echinostoma</taxon>
    </lineage>
</organism>
<reference evidence="9" key="1">
    <citation type="submission" date="2016-06" db="UniProtKB">
        <authorList>
            <consortium name="WormBaseParasite"/>
        </authorList>
    </citation>
    <scope>IDENTIFICATION</scope>
</reference>
<sequence length="269" mass="31111">MKQKYFPELKYSLPTNNDDVRSVSYENQSWLLLGLKQRGFGQGRWNGFGGKVQSDDRSPKHAALRELQEESGLEVSMDQVEEVGRLWFTFDGKEECMEVHLFMCRDWKPSVAGNTSWPCHTEEMHPCWFPIGQMAPNREKPSCLDLSRIPFKNMWPDDRIWLHRVLSNDQVLGWVHCVPLSSTEAAKSGLLADCATETNGLSISPFEIPVYRLQLFPNQYETDNVAERLRLIESVTDQLGFVSNVRLRDWMKSGVDEESTWRSKMIVFE</sequence>
<dbReference type="OrthoDB" id="6270182at2759"/>
<evidence type="ECO:0000256" key="3">
    <source>
        <dbReference type="ARBA" id="ARBA00022723"/>
    </source>
</evidence>
<dbReference type="WBParaSite" id="ECPE_0000305301-mRNA-1">
    <property type="protein sequence ID" value="ECPE_0000305301-mRNA-1"/>
    <property type="gene ID" value="ECPE_0000305301"/>
</dbReference>
<dbReference type="CDD" id="cd03427">
    <property type="entry name" value="NUDIX_MTH1_Nudt1"/>
    <property type="match status" value="1"/>
</dbReference>
<dbReference type="PANTHER" id="PTHR43758">
    <property type="entry name" value="7,8-DIHYDRO-8-OXOGUANINE TRIPHOSPHATASE"/>
    <property type="match status" value="1"/>
</dbReference>
<dbReference type="Gene3D" id="3.90.79.10">
    <property type="entry name" value="Nucleoside Triphosphate Pyrophosphohydrolase"/>
    <property type="match status" value="1"/>
</dbReference>